<dbReference type="Gene3D" id="3.30.230.40">
    <property type="entry name" value="Imidazole glycerol phosphate dehydratase, domain 1"/>
    <property type="match status" value="2"/>
</dbReference>
<dbReference type="FunFam" id="3.30.230.40:FF:000003">
    <property type="entry name" value="Imidazoleglycerol-phosphate dehydratase HisB"/>
    <property type="match status" value="1"/>
</dbReference>
<comment type="caution">
    <text evidence="6">The sequence shown here is derived from an EMBL/GenBank/DDBJ whole genome shotgun (WGS) entry which is preliminary data.</text>
</comment>
<dbReference type="PROSITE" id="PS00955">
    <property type="entry name" value="IGP_DEHYDRATASE_2"/>
    <property type="match status" value="1"/>
</dbReference>
<keyword evidence="5" id="KW-0456">Lyase</keyword>
<dbReference type="NCBIfam" id="NF002114">
    <property type="entry name" value="PRK00951.2-4"/>
    <property type="match status" value="1"/>
</dbReference>
<evidence type="ECO:0000256" key="3">
    <source>
        <dbReference type="ARBA" id="ARBA00022605"/>
    </source>
</evidence>
<evidence type="ECO:0000256" key="4">
    <source>
        <dbReference type="ARBA" id="ARBA00023102"/>
    </source>
</evidence>
<dbReference type="CDD" id="cd07914">
    <property type="entry name" value="IGPD"/>
    <property type="match status" value="1"/>
</dbReference>
<dbReference type="PROSITE" id="PS00954">
    <property type="entry name" value="IGP_DEHYDRATASE_1"/>
    <property type="match status" value="1"/>
</dbReference>
<dbReference type="InterPro" id="IPR038494">
    <property type="entry name" value="IGPD_sf"/>
</dbReference>
<dbReference type="NCBIfam" id="NF002111">
    <property type="entry name" value="PRK00951.2-1"/>
    <property type="match status" value="1"/>
</dbReference>
<dbReference type="FunFam" id="3.30.230.40:FF:000001">
    <property type="entry name" value="Imidazoleglycerol-phosphate dehydratase HisB"/>
    <property type="match status" value="1"/>
</dbReference>
<dbReference type="Pfam" id="PF00475">
    <property type="entry name" value="IGPD"/>
    <property type="match status" value="1"/>
</dbReference>
<dbReference type="InterPro" id="IPR000807">
    <property type="entry name" value="ImidazoleglycerolP_deHydtase"/>
</dbReference>
<dbReference type="PANTHER" id="PTHR23133:SF2">
    <property type="entry name" value="IMIDAZOLEGLYCEROL-PHOSPHATE DEHYDRATASE"/>
    <property type="match status" value="1"/>
</dbReference>
<dbReference type="SUPFAM" id="SSF54211">
    <property type="entry name" value="Ribosomal protein S5 domain 2-like"/>
    <property type="match status" value="2"/>
</dbReference>
<organism evidence="6">
    <name type="scientific">marine sediment metagenome</name>
    <dbReference type="NCBI Taxonomy" id="412755"/>
    <lineage>
        <taxon>unclassified sequences</taxon>
        <taxon>metagenomes</taxon>
        <taxon>ecological metagenomes</taxon>
    </lineage>
</organism>
<sequence length="196" mass="22660">MIRRSSIVERETKETKVKIRIDLDGEGYPEINTSYPFLDHMLSLFSYHGFFDLKVLAKGDIEVDYHHLVEDVGICLGKALRKALGNKKGIRRYGNCFIPMDETLTQVVIDISGRPFFILNLFPKVKKESPELEVFKEFFRGFSSHSGITLHINLYYGDNFHHLMEAVFKAFALSLDEATSLDERRKEIPSIKKRID</sequence>
<keyword evidence="4" id="KW-0368">Histidine biosynthesis</keyword>
<evidence type="ECO:0000313" key="6">
    <source>
        <dbReference type="EMBL" id="KKM16161.1"/>
    </source>
</evidence>
<name>A0A0F9HLK1_9ZZZZ</name>
<dbReference type="AlphaFoldDB" id="A0A0F9HLK1"/>
<dbReference type="EMBL" id="LAZR01014736">
    <property type="protein sequence ID" value="KKM16161.1"/>
    <property type="molecule type" value="Genomic_DNA"/>
</dbReference>
<keyword evidence="3" id="KW-0028">Amino-acid biosynthesis</keyword>
<dbReference type="GO" id="GO:0004424">
    <property type="term" value="F:imidazoleglycerol-phosphate dehydratase activity"/>
    <property type="evidence" value="ECO:0007669"/>
    <property type="project" value="InterPro"/>
</dbReference>
<evidence type="ECO:0000256" key="2">
    <source>
        <dbReference type="ARBA" id="ARBA00016664"/>
    </source>
</evidence>
<dbReference type="HAMAP" id="MF_00076">
    <property type="entry name" value="HisB"/>
    <property type="match status" value="1"/>
</dbReference>
<reference evidence="6" key="1">
    <citation type="journal article" date="2015" name="Nature">
        <title>Complex archaea that bridge the gap between prokaryotes and eukaryotes.</title>
        <authorList>
            <person name="Spang A."/>
            <person name="Saw J.H."/>
            <person name="Jorgensen S.L."/>
            <person name="Zaremba-Niedzwiedzka K."/>
            <person name="Martijn J."/>
            <person name="Lind A.E."/>
            <person name="van Eijk R."/>
            <person name="Schleper C."/>
            <person name="Guy L."/>
            <person name="Ettema T.J."/>
        </authorList>
    </citation>
    <scope>NUCLEOTIDE SEQUENCE</scope>
</reference>
<comment type="pathway">
    <text evidence="1">Amino-acid biosynthesis; L-histidine biosynthesis; L-histidine from 5-phospho-alpha-D-ribose 1-diphosphate: step 6/9.</text>
</comment>
<gene>
    <name evidence="6" type="ORF">LCGC14_1688660</name>
</gene>
<dbReference type="GO" id="GO:0000105">
    <property type="term" value="P:L-histidine biosynthetic process"/>
    <property type="evidence" value="ECO:0007669"/>
    <property type="project" value="UniProtKB-UniPathway"/>
</dbReference>
<evidence type="ECO:0000256" key="5">
    <source>
        <dbReference type="ARBA" id="ARBA00023239"/>
    </source>
</evidence>
<accession>A0A0F9HLK1</accession>
<proteinExistence type="inferred from homology"/>
<dbReference type="UniPathway" id="UPA00031">
    <property type="reaction ID" value="UER00011"/>
</dbReference>
<dbReference type="InterPro" id="IPR020568">
    <property type="entry name" value="Ribosomal_Su5_D2-typ_SF"/>
</dbReference>
<dbReference type="PANTHER" id="PTHR23133">
    <property type="entry name" value="IMIDAZOLEGLYCEROL-PHOSPHATE DEHYDRATASE HIS7"/>
    <property type="match status" value="1"/>
</dbReference>
<protein>
    <recommendedName>
        <fullName evidence="2">Imidazoleglycerol-phosphate dehydratase</fullName>
    </recommendedName>
</protein>
<dbReference type="InterPro" id="IPR020565">
    <property type="entry name" value="ImidazoleglycerP_deHydtase_CS"/>
</dbReference>
<evidence type="ECO:0000256" key="1">
    <source>
        <dbReference type="ARBA" id="ARBA00005047"/>
    </source>
</evidence>